<evidence type="ECO:0000259" key="2">
    <source>
        <dbReference type="Pfam" id="PF02698"/>
    </source>
</evidence>
<gene>
    <name evidence="3" type="ORF">TW77_19865</name>
</gene>
<evidence type="ECO:0000256" key="1">
    <source>
        <dbReference type="SAM" id="Phobius"/>
    </source>
</evidence>
<reference evidence="3 4" key="1">
    <citation type="journal article" date="2015" name="BMC Genomics">
        <title>Genome mining reveals unlocked bioactive potential of marine Gram-negative bacteria.</title>
        <authorList>
            <person name="Machado H."/>
            <person name="Sonnenschein E.C."/>
            <person name="Melchiorsen J."/>
            <person name="Gram L."/>
        </authorList>
    </citation>
    <scope>NUCLEOTIDE SEQUENCE [LARGE SCALE GENOMIC DNA]</scope>
    <source>
        <strain evidence="3 4">S2471</strain>
    </source>
</reference>
<dbReference type="Pfam" id="PF02698">
    <property type="entry name" value="DUF218"/>
    <property type="match status" value="1"/>
</dbReference>
<dbReference type="InterPro" id="IPR051599">
    <property type="entry name" value="Cell_Envelope_Assoc"/>
</dbReference>
<dbReference type="InterPro" id="IPR003848">
    <property type="entry name" value="DUF218"/>
</dbReference>
<dbReference type="PANTHER" id="PTHR30336:SF4">
    <property type="entry name" value="ENVELOPE BIOGENESIS FACTOR ELYC"/>
    <property type="match status" value="1"/>
</dbReference>
<evidence type="ECO:0000313" key="3">
    <source>
        <dbReference type="EMBL" id="KJZ06275.1"/>
    </source>
</evidence>
<dbReference type="AlphaFoldDB" id="A0A0F4QG62"/>
<dbReference type="GO" id="GO:0000270">
    <property type="term" value="P:peptidoglycan metabolic process"/>
    <property type="evidence" value="ECO:0007669"/>
    <property type="project" value="TreeGrafter"/>
</dbReference>
<keyword evidence="1" id="KW-0472">Membrane</keyword>
<name>A0A0F4QG62_9GAMM</name>
<keyword evidence="4" id="KW-1185">Reference proteome</keyword>
<dbReference type="EMBL" id="JXYA01000053">
    <property type="protein sequence ID" value="KJZ06275.1"/>
    <property type="molecule type" value="Genomic_DNA"/>
</dbReference>
<organism evidence="3 4">
    <name type="scientific">Pseudoalteromonas rubra</name>
    <dbReference type="NCBI Taxonomy" id="43658"/>
    <lineage>
        <taxon>Bacteria</taxon>
        <taxon>Pseudomonadati</taxon>
        <taxon>Pseudomonadota</taxon>
        <taxon>Gammaproteobacteria</taxon>
        <taxon>Alteromonadales</taxon>
        <taxon>Pseudoalteromonadaceae</taxon>
        <taxon>Pseudoalteromonas</taxon>
    </lineage>
</organism>
<feature type="transmembrane region" description="Helical" evidence="1">
    <location>
        <begin position="7"/>
        <end position="30"/>
    </location>
</feature>
<proteinExistence type="predicted"/>
<keyword evidence="1" id="KW-1133">Transmembrane helix</keyword>
<dbReference type="OrthoDB" id="9809813at2"/>
<sequence length="254" mass="27574">MFEMKKVIGSLLMPLPVTLLLLALCLLFIAKTHRKSYLMSWLLVVGLWAVSTPFVADKLISPTEAKLSPLAVNKHKDINYIVVLGCGLHPAPRLTANLQLSGCALSRLTEGLRLIKRYPEAQLVVSGAGYNKTTSSALMASTAISLGVPTAKIIQNPQARDTAEEALLLATRLVDSKVALITSASHMARAQDLFSAQGIDTLAAPVQFYSYANSQGYRRFIASASVLKAVTTYAHEALGQQWILLRRMLDPQAL</sequence>
<dbReference type="Proteomes" id="UP000033452">
    <property type="component" value="Unassembled WGS sequence"/>
</dbReference>
<keyword evidence="1" id="KW-0812">Transmembrane</keyword>
<accession>A0A0F4QG62</accession>
<dbReference type="GO" id="GO:0043164">
    <property type="term" value="P:Gram-negative-bacterium-type cell wall biogenesis"/>
    <property type="evidence" value="ECO:0007669"/>
    <property type="project" value="TreeGrafter"/>
</dbReference>
<dbReference type="PATRIC" id="fig|43658.5.peg.4198"/>
<dbReference type="GO" id="GO:0005886">
    <property type="term" value="C:plasma membrane"/>
    <property type="evidence" value="ECO:0007669"/>
    <property type="project" value="TreeGrafter"/>
</dbReference>
<dbReference type="CDD" id="cd06259">
    <property type="entry name" value="YdcF-like"/>
    <property type="match status" value="1"/>
</dbReference>
<protein>
    <submittedName>
        <fullName evidence="3">Membrane protein functionally coupled to the MukBEF chromosome Partitioning Mechanism</fullName>
    </submittedName>
</protein>
<feature type="transmembrane region" description="Helical" evidence="1">
    <location>
        <begin position="36"/>
        <end position="56"/>
    </location>
</feature>
<comment type="caution">
    <text evidence="3">The sequence shown here is derived from an EMBL/GenBank/DDBJ whole genome shotgun (WGS) entry which is preliminary data.</text>
</comment>
<dbReference type="PANTHER" id="PTHR30336">
    <property type="entry name" value="INNER MEMBRANE PROTEIN, PROBABLE PERMEASE"/>
    <property type="match status" value="1"/>
</dbReference>
<feature type="domain" description="DUF218" evidence="2">
    <location>
        <begin position="80"/>
        <end position="239"/>
    </location>
</feature>
<evidence type="ECO:0000313" key="4">
    <source>
        <dbReference type="Proteomes" id="UP000033452"/>
    </source>
</evidence>